<organism evidence="4 5">
    <name type="scientific">Caenimonas koreensis DSM 17982</name>
    <dbReference type="NCBI Taxonomy" id="1121255"/>
    <lineage>
        <taxon>Bacteria</taxon>
        <taxon>Pseudomonadati</taxon>
        <taxon>Pseudomonadota</taxon>
        <taxon>Betaproteobacteria</taxon>
        <taxon>Burkholderiales</taxon>
        <taxon>Comamonadaceae</taxon>
        <taxon>Caenimonas</taxon>
    </lineage>
</organism>
<dbReference type="SUPFAM" id="SSF48452">
    <property type="entry name" value="TPR-like"/>
    <property type="match status" value="1"/>
</dbReference>
<evidence type="ECO:0000256" key="1">
    <source>
        <dbReference type="ARBA" id="ARBA00022741"/>
    </source>
</evidence>
<evidence type="ECO:0000313" key="5">
    <source>
        <dbReference type="Proteomes" id="UP000487350"/>
    </source>
</evidence>
<dbReference type="PROSITE" id="PS50125">
    <property type="entry name" value="GUANYLATE_CYCLASE_2"/>
    <property type="match status" value="1"/>
</dbReference>
<dbReference type="EMBL" id="WJBU01000026">
    <property type="protein sequence ID" value="MRD49514.1"/>
    <property type="molecule type" value="Genomic_DNA"/>
</dbReference>
<reference evidence="4 5" key="1">
    <citation type="submission" date="2019-11" db="EMBL/GenBank/DDBJ databases">
        <title>Caenimonas koreensis gen. nov., sp. nov., isolated from activated sludge.</title>
        <authorList>
            <person name="Seung H.R."/>
        </authorList>
    </citation>
    <scope>NUCLEOTIDE SEQUENCE [LARGE SCALE GENOMIC DNA]</scope>
    <source>
        <strain evidence="4 5">EMB320</strain>
    </source>
</reference>
<keyword evidence="2" id="KW-0067">ATP-binding</keyword>
<dbReference type="Gene3D" id="3.30.70.1230">
    <property type="entry name" value="Nucleotide cyclase"/>
    <property type="match status" value="1"/>
</dbReference>
<dbReference type="SMART" id="SM00044">
    <property type="entry name" value="CYCc"/>
    <property type="match status" value="1"/>
</dbReference>
<dbReference type="GO" id="GO:0009190">
    <property type="term" value="P:cyclic nucleotide biosynthetic process"/>
    <property type="evidence" value="ECO:0007669"/>
    <property type="project" value="InterPro"/>
</dbReference>
<accession>A0A844AZR5</accession>
<dbReference type="SUPFAM" id="SSF52540">
    <property type="entry name" value="P-loop containing nucleoside triphosphate hydrolases"/>
    <property type="match status" value="1"/>
</dbReference>
<comment type="caution">
    <text evidence="4">The sequence shown here is derived from an EMBL/GenBank/DDBJ whole genome shotgun (WGS) entry which is preliminary data.</text>
</comment>
<dbReference type="Pfam" id="PF00211">
    <property type="entry name" value="Guanylate_cyc"/>
    <property type="match status" value="1"/>
</dbReference>
<keyword evidence="5" id="KW-1185">Reference proteome</keyword>
<dbReference type="InterPro" id="IPR027417">
    <property type="entry name" value="P-loop_NTPase"/>
</dbReference>
<dbReference type="GO" id="GO:0035556">
    <property type="term" value="P:intracellular signal transduction"/>
    <property type="evidence" value="ECO:0007669"/>
    <property type="project" value="InterPro"/>
</dbReference>
<dbReference type="PANTHER" id="PTHR16305:SF28">
    <property type="entry name" value="GUANYLATE CYCLASE DOMAIN-CONTAINING PROTEIN"/>
    <property type="match status" value="1"/>
</dbReference>
<evidence type="ECO:0000259" key="3">
    <source>
        <dbReference type="PROSITE" id="PS50125"/>
    </source>
</evidence>
<evidence type="ECO:0000256" key="2">
    <source>
        <dbReference type="ARBA" id="ARBA00022840"/>
    </source>
</evidence>
<dbReference type="InterPro" id="IPR029787">
    <property type="entry name" value="Nucleotide_cyclase"/>
</dbReference>
<gene>
    <name evidence="4" type="ORF">GHT07_19750</name>
</gene>
<dbReference type="InterPro" id="IPR001054">
    <property type="entry name" value="A/G_cyclase"/>
</dbReference>
<dbReference type="AlphaFoldDB" id="A0A844AZR5"/>
<dbReference type="InterPro" id="IPR011990">
    <property type="entry name" value="TPR-like_helical_dom_sf"/>
</dbReference>
<dbReference type="InterPro" id="IPR041664">
    <property type="entry name" value="AAA_16"/>
</dbReference>
<dbReference type="GO" id="GO:0005737">
    <property type="term" value="C:cytoplasm"/>
    <property type="evidence" value="ECO:0007669"/>
    <property type="project" value="TreeGrafter"/>
</dbReference>
<evidence type="ECO:0000313" key="4">
    <source>
        <dbReference type="EMBL" id="MRD49514.1"/>
    </source>
</evidence>
<dbReference type="SUPFAM" id="SSF55073">
    <property type="entry name" value="Nucleotide cyclase"/>
    <property type="match status" value="1"/>
</dbReference>
<dbReference type="Pfam" id="PF12773">
    <property type="entry name" value="DZR"/>
    <property type="match status" value="1"/>
</dbReference>
<proteinExistence type="predicted"/>
<protein>
    <submittedName>
        <fullName evidence="4">AAA family ATPase</fullName>
    </submittedName>
</protein>
<sequence>MECHGCHAPNPETNRFCENCGSALARQCSSCGFAIAPAARFCGGCGTPLGRAAAAAPATRPVALAGVTPAHGWGELKQATVLFADVVSSTEQIALLDPEQAMERLQPAVMAMCEVVERFGGTVIRTLGDGVMALFGVPRALEGHARLACESALQMQAAFNEPHGLRIRVGLHSGLVASDPHAQDGGKGGGAHGLTIHLASRVIGVAPPGGVTITLDCYSLVRGLVDAESIGLVALKGISEQVEIFALEGLKPAFASQHFNQAKLTPFRGRDKELALLQQAQRLTEAGNAQVFGVSGGPGSGKSRLCFEFAQWCRARGRPVFEVRAQLYGSATPLQPVLELMRVFFFGINANDAPGVARTRIEARLREMGSAQPGDYALLCDFLGVAEAAEDAAPPLPAKARRARLLSIVTALVKHSANTVAVILIEDMHWLDDASEEFVAALVEAVASTKTMVVLNYRSSYRSPWAGLENFGEVEIGELSAADTDALVRELISHRREFQDISQLIAKRSGGNPFFAEELVRSVAERGMLSGDPSHGSNGIESVERALPATVQAVIGARIDRLSESEKSLLQMCAIIGKEVPMAVLDKVAGATRAQIERAMDSLCQSELIQPQPAAGGRRFTFRHPLIQEVAYGTQMKAKRATIHAAVASAMVTYYADQLDEFSALVAHHYEAAGQVLEAASYSSRAAQWLGSTNPAQAIEQWHKVRNLLSGYAADERADRLKAMACSQISLLGWREGLNLEQVQPFIDEAMQLAVKVDKRLTQLLLTIEGRMLQASGGPADWYVQRVEEALGMVDRDADKGRLATLHSALSQAYGWAGLLNHALAANDAALAGLSHIDRADHEFMGFSVGQWAMGMRGRLLMRCDRAAEADDAWRGMLEVQGNPDPTVHIIRHLAHVEFAWCKDDAALAQEHADSIALLAERHPVPYLRPVALSCRAMALTVAGDYAGASKAFEEALWVVRTSNVATEYETDILSGHAECKRREKKLEVARALAEEALDVSRQRTMRLSECRALITLGATMLQEPDADLDGAAQMFEAAHELIELTGAAIYRGHLDAAREQWRQIAHSLAAAHVKA</sequence>
<dbReference type="OrthoDB" id="9758570at2"/>
<dbReference type="GO" id="GO:0004016">
    <property type="term" value="F:adenylate cyclase activity"/>
    <property type="evidence" value="ECO:0007669"/>
    <property type="project" value="UniProtKB-ARBA"/>
</dbReference>
<feature type="domain" description="Guanylate cyclase" evidence="3">
    <location>
        <begin position="80"/>
        <end position="203"/>
    </location>
</feature>
<dbReference type="Proteomes" id="UP000487350">
    <property type="component" value="Unassembled WGS sequence"/>
</dbReference>
<dbReference type="Pfam" id="PF13191">
    <property type="entry name" value="AAA_16"/>
    <property type="match status" value="1"/>
</dbReference>
<dbReference type="CDD" id="cd07302">
    <property type="entry name" value="CHD"/>
    <property type="match status" value="1"/>
</dbReference>
<dbReference type="RefSeq" id="WP_153586825.1">
    <property type="nucleotide sequence ID" value="NZ_WJBU01000026.1"/>
</dbReference>
<dbReference type="GO" id="GO:0005524">
    <property type="term" value="F:ATP binding"/>
    <property type="evidence" value="ECO:0007669"/>
    <property type="project" value="UniProtKB-KW"/>
</dbReference>
<keyword evidence="1" id="KW-0547">Nucleotide-binding</keyword>
<name>A0A844AZR5_9BURK</name>
<dbReference type="Gene3D" id="1.25.40.10">
    <property type="entry name" value="Tetratricopeptide repeat domain"/>
    <property type="match status" value="1"/>
</dbReference>
<dbReference type="InterPro" id="IPR025874">
    <property type="entry name" value="DZR"/>
</dbReference>
<dbReference type="PANTHER" id="PTHR16305">
    <property type="entry name" value="TESTICULAR SOLUBLE ADENYLYL CYCLASE"/>
    <property type="match status" value="1"/>
</dbReference>